<gene>
    <name evidence="2" type="ORF">RPE78_16445</name>
</gene>
<dbReference type="EMBL" id="CP135445">
    <property type="protein sequence ID" value="WRY35811.1"/>
    <property type="molecule type" value="Genomic_DNA"/>
</dbReference>
<sequence>MTHTRPPIAYLTGEYPKVSHTFIQREIAALRDEGWQVHTCSVRRTAARDVVGEDQIREQAATFAIFDAIKSPAKVLGAQVWALKRDAKAWLRTARLAWKTRPPGVKAALWQGFYFLEAAILAQHLQAKGVRHLHNHFANSSCSVAMLASELSGIPFSVTMHGPAIFYEPRWWRIDAKIARARFVSCISHFCRSQAMYFSKPEHWSKLKIVHCGIFPALYGHETPSTPKEAGQEILFVGRLAAIKGVPLLIEAFARLRDTHPEATLSIIGDGPERSYCETMARTMGVAERVKFWGYQPSDAVADHMRRADMLVLASFAEGVPVTLMEAMGSQLPVIASRVAGVGELVEDGVSGFTIPAGDLESLTDRLDRLLADPALRAQMGKEGRRKVCAEFDLEKEAQWLGQVIEGSLAEALPTGLRP</sequence>
<organism evidence="2 3">
    <name type="scientific">Thioclava litoralis</name>
    <dbReference type="NCBI Taxonomy" id="3076557"/>
    <lineage>
        <taxon>Bacteria</taxon>
        <taxon>Pseudomonadati</taxon>
        <taxon>Pseudomonadota</taxon>
        <taxon>Alphaproteobacteria</taxon>
        <taxon>Rhodobacterales</taxon>
        <taxon>Paracoccaceae</taxon>
        <taxon>Thioclava</taxon>
    </lineage>
</organism>
<dbReference type="Pfam" id="PF00534">
    <property type="entry name" value="Glycos_transf_1"/>
    <property type="match status" value="1"/>
</dbReference>
<dbReference type="PANTHER" id="PTHR45947">
    <property type="entry name" value="SULFOQUINOVOSYL TRANSFERASE SQD2"/>
    <property type="match status" value="1"/>
</dbReference>
<keyword evidence="2" id="KW-0614">Plasmid</keyword>
<dbReference type="Gene3D" id="3.40.50.2000">
    <property type="entry name" value="Glycogen Phosphorylase B"/>
    <property type="match status" value="2"/>
</dbReference>
<keyword evidence="2" id="KW-0328">Glycosyltransferase</keyword>
<dbReference type="EC" id="2.4.-.-" evidence="2"/>
<evidence type="ECO:0000313" key="2">
    <source>
        <dbReference type="EMBL" id="WRY35811.1"/>
    </source>
</evidence>
<feature type="domain" description="Glycosyl transferase family 1" evidence="1">
    <location>
        <begin position="229"/>
        <end position="386"/>
    </location>
</feature>
<name>A0ABZ1E462_9RHOB</name>
<keyword evidence="3" id="KW-1185">Reference proteome</keyword>
<reference evidence="2 3" key="1">
    <citation type="submission" date="2023-09" db="EMBL/GenBank/DDBJ databases">
        <title>Thioclava shenzhenensis sp. nov., a multidrug resistant bacteria-antagonizing species isolated from coastal seawater.</title>
        <authorList>
            <person name="Long M."/>
        </authorList>
    </citation>
    <scope>NUCLEOTIDE SEQUENCE [LARGE SCALE GENOMIC DNA]</scope>
    <source>
        <strain evidence="2 3">FTW29</strain>
        <plasmid evidence="2 3">unnamed2</plasmid>
    </source>
</reference>
<dbReference type="SUPFAM" id="SSF53756">
    <property type="entry name" value="UDP-Glycosyltransferase/glycogen phosphorylase"/>
    <property type="match status" value="1"/>
</dbReference>
<geneLocation type="plasmid" evidence="2 3">
    <name>unnamed2</name>
</geneLocation>
<dbReference type="Proteomes" id="UP001623290">
    <property type="component" value="Plasmid unnamed2"/>
</dbReference>
<evidence type="ECO:0000313" key="3">
    <source>
        <dbReference type="Proteomes" id="UP001623290"/>
    </source>
</evidence>
<dbReference type="InterPro" id="IPR050194">
    <property type="entry name" value="Glycosyltransferase_grp1"/>
</dbReference>
<protein>
    <submittedName>
        <fullName evidence="2">Glycosyltransferase</fullName>
        <ecNumber evidence="2">2.4.-.-</ecNumber>
    </submittedName>
</protein>
<keyword evidence="2" id="KW-0808">Transferase</keyword>
<dbReference type="InterPro" id="IPR001296">
    <property type="entry name" value="Glyco_trans_1"/>
</dbReference>
<dbReference type="GO" id="GO:0016757">
    <property type="term" value="F:glycosyltransferase activity"/>
    <property type="evidence" value="ECO:0007669"/>
    <property type="project" value="UniProtKB-KW"/>
</dbReference>
<accession>A0ABZ1E462</accession>
<evidence type="ECO:0000259" key="1">
    <source>
        <dbReference type="Pfam" id="PF00534"/>
    </source>
</evidence>
<proteinExistence type="predicted"/>
<dbReference type="PANTHER" id="PTHR45947:SF15">
    <property type="entry name" value="TEICHURONIC ACID BIOSYNTHESIS GLYCOSYLTRANSFERASE TUAC-RELATED"/>
    <property type="match status" value="1"/>
</dbReference>
<dbReference type="RefSeq" id="WP_330629557.1">
    <property type="nucleotide sequence ID" value="NZ_CP135445.1"/>
</dbReference>